<evidence type="ECO:0000313" key="2">
    <source>
        <dbReference type="Proteomes" id="UP000011115"/>
    </source>
</evidence>
<protein>
    <submittedName>
        <fullName evidence="1">NTGP4</fullName>
    </submittedName>
</protein>
<dbReference type="STRING" id="4113.M1DRB1"/>
<dbReference type="PaxDb" id="4113-PGSC0003DMT400093128"/>
<dbReference type="Gramene" id="PGSC0003DMT400093128">
    <property type="protein sequence ID" value="PGSC0003DMT400093128"/>
    <property type="gene ID" value="PGSC0003DMG400042699"/>
</dbReference>
<reference evidence="1" key="2">
    <citation type="submission" date="2015-06" db="UniProtKB">
        <authorList>
            <consortium name="EnsemblPlants"/>
        </authorList>
    </citation>
    <scope>IDENTIFICATION</scope>
    <source>
        <strain evidence="1">DM1-3 516 R44</strain>
    </source>
</reference>
<dbReference type="InParanoid" id="M1DRB1"/>
<keyword evidence="2" id="KW-1185">Reference proteome</keyword>
<accession>M1DRB1</accession>
<organism evidence="1 2">
    <name type="scientific">Solanum tuberosum</name>
    <name type="common">Potato</name>
    <dbReference type="NCBI Taxonomy" id="4113"/>
    <lineage>
        <taxon>Eukaryota</taxon>
        <taxon>Viridiplantae</taxon>
        <taxon>Streptophyta</taxon>
        <taxon>Embryophyta</taxon>
        <taxon>Tracheophyta</taxon>
        <taxon>Spermatophyta</taxon>
        <taxon>Magnoliopsida</taxon>
        <taxon>eudicotyledons</taxon>
        <taxon>Gunneridae</taxon>
        <taxon>Pentapetalae</taxon>
        <taxon>asterids</taxon>
        <taxon>lamiids</taxon>
        <taxon>Solanales</taxon>
        <taxon>Solanaceae</taxon>
        <taxon>Solanoideae</taxon>
        <taxon>Solaneae</taxon>
        <taxon>Solanum</taxon>
    </lineage>
</organism>
<dbReference type="EnsemblPlants" id="PGSC0003DMT400093128">
    <property type="protein sequence ID" value="PGSC0003DMT400093128"/>
    <property type="gene ID" value="PGSC0003DMG400042699"/>
</dbReference>
<dbReference type="Proteomes" id="UP000011115">
    <property type="component" value="Unassembled WGS sequence"/>
</dbReference>
<sequence>MKLRNYSSEVSFLLGDLKQGVADELKEQLQRFSFKEQQRRITEIVESKMNNTMHSLENSWRRSVQLVSDHVSDNDSYYGQNNNMGYLNYMHMNGIWIEEQSKDTHLQKGTKRAERMKKYKFGDRQDYLASRRMST</sequence>
<dbReference type="HOGENOM" id="CLU_1889486_0_0_1"/>
<evidence type="ECO:0000313" key="1">
    <source>
        <dbReference type="EnsemblPlants" id="PGSC0003DMT400093128"/>
    </source>
</evidence>
<dbReference type="AlphaFoldDB" id="M1DRB1"/>
<reference evidence="2" key="1">
    <citation type="journal article" date="2011" name="Nature">
        <title>Genome sequence and analysis of the tuber crop potato.</title>
        <authorList>
            <consortium name="The Potato Genome Sequencing Consortium"/>
        </authorList>
    </citation>
    <scope>NUCLEOTIDE SEQUENCE [LARGE SCALE GENOMIC DNA]</scope>
    <source>
        <strain evidence="2">cv. DM1-3 516 R44</strain>
    </source>
</reference>
<name>M1DRB1_SOLTU</name>
<proteinExistence type="predicted"/>